<reference evidence="2" key="1">
    <citation type="submission" date="2018-11" db="EMBL/GenBank/DDBJ databases">
        <authorList>
            <consortium name="Pathogen Informatics"/>
        </authorList>
    </citation>
    <scope>NUCLEOTIDE SEQUENCE</scope>
</reference>
<proteinExistence type="predicted"/>
<evidence type="ECO:0000313" key="2">
    <source>
        <dbReference type="EMBL" id="VEL34038.1"/>
    </source>
</evidence>
<evidence type="ECO:0000256" key="1">
    <source>
        <dbReference type="SAM" id="MobiDB-lite"/>
    </source>
</evidence>
<dbReference type="AlphaFoldDB" id="A0A3S5C448"/>
<keyword evidence="3" id="KW-1185">Reference proteome</keyword>
<feature type="region of interest" description="Disordered" evidence="1">
    <location>
        <begin position="32"/>
        <end position="67"/>
    </location>
</feature>
<sequence>MDIEMVAEFSKNESHGAYDAIELYPVLLSPSDCRSADPEQDSSPVRPRKVTSRYRSSKDRSDFGSNPDLLEFPLLL</sequence>
<accession>A0A3S5C448</accession>
<gene>
    <name evidence="2" type="ORF">PXEA_LOCUS27478</name>
</gene>
<comment type="caution">
    <text evidence="2">The sequence shown here is derived from an EMBL/GenBank/DDBJ whole genome shotgun (WGS) entry which is preliminary data.</text>
</comment>
<organism evidence="2 3">
    <name type="scientific">Protopolystoma xenopodis</name>
    <dbReference type="NCBI Taxonomy" id="117903"/>
    <lineage>
        <taxon>Eukaryota</taxon>
        <taxon>Metazoa</taxon>
        <taxon>Spiralia</taxon>
        <taxon>Lophotrochozoa</taxon>
        <taxon>Platyhelminthes</taxon>
        <taxon>Monogenea</taxon>
        <taxon>Polyopisthocotylea</taxon>
        <taxon>Polystomatidea</taxon>
        <taxon>Polystomatidae</taxon>
        <taxon>Protopolystoma</taxon>
    </lineage>
</organism>
<evidence type="ECO:0000313" key="3">
    <source>
        <dbReference type="Proteomes" id="UP000784294"/>
    </source>
</evidence>
<name>A0A3S5C448_9PLAT</name>
<dbReference type="EMBL" id="CAAALY010246871">
    <property type="protein sequence ID" value="VEL34038.1"/>
    <property type="molecule type" value="Genomic_DNA"/>
</dbReference>
<protein>
    <submittedName>
        <fullName evidence="2">Uncharacterized protein</fullName>
    </submittedName>
</protein>
<dbReference type="Proteomes" id="UP000784294">
    <property type="component" value="Unassembled WGS sequence"/>
</dbReference>